<evidence type="ECO:0000313" key="2">
    <source>
        <dbReference type="EMBL" id="AFZ36434.1"/>
    </source>
</evidence>
<gene>
    <name evidence="2" type="ordered locus">Sta7437_2915</name>
</gene>
<dbReference type="EMBL" id="CP003653">
    <property type="protein sequence ID" value="AFZ36434.1"/>
    <property type="molecule type" value="Genomic_DNA"/>
</dbReference>
<dbReference type="PATRIC" id="fig|111780.3.peg.3031"/>
<dbReference type="InterPro" id="IPR008984">
    <property type="entry name" value="SMAD_FHA_dom_sf"/>
</dbReference>
<dbReference type="InterPro" id="IPR000253">
    <property type="entry name" value="FHA_dom"/>
</dbReference>
<dbReference type="STRING" id="111780.Sta7437_2915"/>
<dbReference type="HOGENOM" id="CLU_128707_0_0_3"/>
<sequence length="145" mass="16398">MNAKPVKHREDHVLIIIDGKGQKEIILIDQAYSLGRGQQCDIRINSQFVSRHHATLIKRIRDDGSDYYRIIDGDSTGKVSVNGLLVNGRKVLFHDLKDGDKVIFGPQVSAVYQHRQYDVFPTIPPDDPFDITLIDPAMIDGEEED</sequence>
<accession>K9XWI4</accession>
<keyword evidence="3" id="KW-1185">Reference proteome</keyword>
<dbReference type="KEGG" id="scs:Sta7437_2915"/>
<feature type="domain" description="FHA" evidence="1">
    <location>
        <begin position="32"/>
        <end position="91"/>
    </location>
</feature>
<dbReference type="PROSITE" id="PS50006">
    <property type="entry name" value="FHA_DOMAIN"/>
    <property type="match status" value="1"/>
</dbReference>
<organism evidence="2 3">
    <name type="scientific">Stanieria cyanosphaera (strain ATCC 29371 / PCC 7437)</name>
    <dbReference type="NCBI Taxonomy" id="111780"/>
    <lineage>
        <taxon>Bacteria</taxon>
        <taxon>Bacillati</taxon>
        <taxon>Cyanobacteriota</taxon>
        <taxon>Cyanophyceae</taxon>
        <taxon>Pleurocapsales</taxon>
        <taxon>Dermocarpellaceae</taxon>
        <taxon>Stanieria</taxon>
    </lineage>
</organism>
<protein>
    <submittedName>
        <fullName evidence="2">Forkhead-associated protein</fullName>
    </submittedName>
</protein>
<dbReference type="Gene3D" id="2.60.200.20">
    <property type="match status" value="1"/>
</dbReference>
<dbReference type="SUPFAM" id="SSF49879">
    <property type="entry name" value="SMAD/FHA domain"/>
    <property type="match status" value="1"/>
</dbReference>
<evidence type="ECO:0000313" key="3">
    <source>
        <dbReference type="Proteomes" id="UP000010473"/>
    </source>
</evidence>
<reference evidence="3" key="1">
    <citation type="journal article" date="2013" name="Proc. Natl. Acad. Sci. U.S.A.">
        <title>Improving the coverage of the cyanobacterial phylum using diversity-driven genome sequencing.</title>
        <authorList>
            <person name="Shih P.M."/>
            <person name="Wu D."/>
            <person name="Latifi A."/>
            <person name="Axen S.D."/>
            <person name="Fewer D.P."/>
            <person name="Talla E."/>
            <person name="Calteau A."/>
            <person name="Cai F."/>
            <person name="Tandeau de Marsac N."/>
            <person name="Rippka R."/>
            <person name="Herdman M."/>
            <person name="Sivonen K."/>
            <person name="Coursin T."/>
            <person name="Laurent T."/>
            <person name="Goodwin L."/>
            <person name="Nolan M."/>
            <person name="Davenport K.W."/>
            <person name="Han C.S."/>
            <person name="Rubin E.M."/>
            <person name="Eisen J.A."/>
            <person name="Woyke T."/>
            <person name="Gugger M."/>
            <person name="Kerfeld C.A."/>
        </authorList>
    </citation>
    <scope>NUCLEOTIDE SEQUENCE [LARGE SCALE GENOMIC DNA]</scope>
    <source>
        <strain evidence="3">ATCC 29371 / PCC 7437</strain>
    </source>
</reference>
<evidence type="ECO:0000259" key="1">
    <source>
        <dbReference type="PROSITE" id="PS50006"/>
    </source>
</evidence>
<dbReference type="RefSeq" id="WP_015194101.1">
    <property type="nucleotide sequence ID" value="NC_019748.1"/>
</dbReference>
<name>K9XWI4_STAC7</name>
<dbReference type="Proteomes" id="UP000010473">
    <property type="component" value="Chromosome"/>
</dbReference>
<dbReference type="SMART" id="SM00240">
    <property type="entry name" value="FHA"/>
    <property type="match status" value="1"/>
</dbReference>
<dbReference type="Pfam" id="PF00498">
    <property type="entry name" value="FHA"/>
    <property type="match status" value="1"/>
</dbReference>
<proteinExistence type="predicted"/>
<dbReference type="eggNOG" id="COG1716">
    <property type="taxonomic scope" value="Bacteria"/>
</dbReference>
<dbReference type="OrthoDB" id="510956at2"/>
<dbReference type="AlphaFoldDB" id="K9XWI4"/>